<dbReference type="GO" id="GO:0080048">
    <property type="term" value="F:GDP-D-glucose phosphorylase activity"/>
    <property type="evidence" value="ECO:0007669"/>
    <property type="project" value="UniProtKB-EC"/>
</dbReference>
<evidence type="ECO:0000259" key="1">
    <source>
        <dbReference type="Pfam" id="PF26217"/>
    </source>
</evidence>
<dbReference type="WBParaSite" id="TTAC_0000677701-mRNA-1">
    <property type="protein sequence ID" value="TTAC_0000677701-mRNA-1"/>
    <property type="gene ID" value="TTAC_0000677701"/>
</dbReference>
<evidence type="ECO:0000313" key="2">
    <source>
        <dbReference type="EMBL" id="VDM31024.1"/>
    </source>
</evidence>
<dbReference type="Pfam" id="PF26217">
    <property type="entry name" value="GDPGP1_N"/>
    <property type="match status" value="1"/>
</dbReference>
<dbReference type="GO" id="GO:0005737">
    <property type="term" value="C:cytoplasm"/>
    <property type="evidence" value="ECO:0007669"/>
    <property type="project" value="UniProtKB-SubCell"/>
</dbReference>
<sequence>MSVLRHLKYSLNELVWDLTSAESEILKNRFCNRRQPSSFWAIDEPCSVEDFNFTKVDPSERLFQISFRNLSDCCSLVVANTSPFMMGHSLIIPDPGKLLNQPIRKKASLPFYNELESHPVDNFVLEFHNVDELQTSFGRLWNLVERCQEMKIAHNLFAARSATGALRVVLWPRRSVYGTKTYQEFSASQGACVFNIAVTELAGMFVVPDARTAHFLSLPSGFRNAYIGERLNRYDMAQLEASLASSGI</sequence>
<dbReference type="InterPro" id="IPR058866">
    <property type="entry name" value="GDPGP1_N"/>
</dbReference>
<keyword evidence="3" id="KW-1185">Reference proteome</keyword>
<dbReference type="InterPro" id="IPR026506">
    <property type="entry name" value="GDPGP"/>
</dbReference>
<dbReference type="GO" id="GO:0016787">
    <property type="term" value="F:hydrolase activity"/>
    <property type="evidence" value="ECO:0007669"/>
    <property type="project" value="UniProtKB-KW"/>
</dbReference>
<proteinExistence type="predicted"/>
<name>A0A0R3X0U1_HYDTA</name>
<dbReference type="AlphaFoldDB" id="A0A0R3X0U1"/>
<organism evidence="4">
    <name type="scientific">Hydatigena taeniaeformis</name>
    <name type="common">Feline tapeworm</name>
    <name type="synonym">Taenia taeniaeformis</name>
    <dbReference type="NCBI Taxonomy" id="6205"/>
    <lineage>
        <taxon>Eukaryota</taxon>
        <taxon>Metazoa</taxon>
        <taxon>Spiralia</taxon>
        <taxon>Lophotrochozoa</taxon>
        <taxon>Platyhelminthes</taxon>
        <taxon>Cestoda</taxon>
        <taxon>Eucestoda</taxon>
        <taxon>Cyclophyllidea</taxon>
        <taxon>Taeniidae</taxon>
        <taxon>Hydatigera</taxon>
    </lineage>
</organism>
<protein>
    <submittedName>
        <fullName evidence="4">GDP-D-glucose phosphorylase 1</fullName>
    </submittedName>
</protein>
<reference evidence="4" key="1">
    <citation type="submission" date="2017-02" db="UniProtKB">
        <authorList>
            <consortium name="WormBaseParasite"/>
        </authorList>
    </citation>
    <scope>IDENTIFICATION</scope>
</reference>
<feature type="domain" description="GDPGP1-like N-terminal" evidence="1">
    <location>
        <begin position="27"/>
        <end position="107"/>
    </location>
</feature>
<dbReference type="STRING" id="6205.A0A0R3X0U1"/>
<dbReference type="PANTHER" id="PTHR20884:SF8">
    <property type="entry name" value="GDP-D-GLUCOSE PHOSPHORYLASE 1"/>
    <property type="match status" value="1"/>
</dbReference>
<accession>A0A0R3X0U1</accession>
<dbReference type="GO" id="GO:0005085">
    <property type="term" value="F:guanyl-nucleotide exchange factor activity"/>
    <property type="evidence" value="ECO:0007669"/>
    <property type="project" value="UniProtKB-KW"/>
</dbReference>
<dbReference type="Proteomes" id="UP000274429">
    <property type="component" value="Unassembled WGS sequence"/>
</dbReference>
<dbReference type="GO" id="GO:0000166">
    <property type="term" value="F:nucleotide binding"/>
    <property type="evidence" value="ECO:0007669"/>
    <property type="project" value="UniProtKB-KW"/>
</dbReference>
<evidence type="ECO:0000313" key="3">
    <source>
        <dbReference type="Proteomes" id="UP000274429"/>
    </source>
</evidence>
<dbReference type="GO" id="GO:0006006">
    <property type="term" value="P:glucose metabolic process"/>
    <property type="evidence" value="ECO:0007669"/>
    <property type="project" value="TreeGrafter"/>
</dbReference>
<dbReference type="PANTHER" id="PTHR20884">
    <property type="entry name" value="GDP-D-GLUCOSE PHOSPHORYLASE 1"/>
    <property type="match status" value="1"/>
</dbReference>
<evidence type="ECO:0000313" key="4">
    <source>
        <dbReference type="WBParaSite" id="TTAC_0000677701-mRNA-1"/>
    </source>
</evidence>
<gene>
    <name evidence="2" type="ORF">TTAC_LOCUS6762</name>
</gene>
<reference evidence="2 3" key="2">
    <citation type="submission" date="2018-11" db="EMBL/GenBank/DDBJ databases">
        <authorList>
            <consortium name="Pathogen Informatics"/>
        </authorList>
    </citation>
    <scope>NUCLEOTIDE SEQUENCE [LARGE SCALE GENOMIC DNA]</scope>
</reference>
<dbReference type="OrthoDB" id="417175at2759"/>
<dbReference type="EMBL" id="UYWX01020321">
    <property type="protein sequence ID" value="VDM31024.1"/>
    <property type="molecule type" value="Genomic_DNA"/>
</dbReference>